<proteinExistence type="inferred from homology"/>
<dbReference type="Gene3D" id="3.40.1620.10">
    <property type="entry name" value="YefM-like domain"/>
    <property type="match status" value="1"/>
</dbReference>
<evidence type="ECO:0000256" key="2">
    <source>
        <dbReference type="ARBA" id="ARBA00009981"/>
    </source>
</evidence>
<accession>A0ABP6R3D5</accession>
<dbReference type="PANTHER" id="PTHR35601">
    <property type="entry name" value="TOXIN RELE"/>
    <property type="match status" value="1"/>
</dbReference>
<dbReference type="NCBIfam" id="TIGR01552">
    <property type="entry name" value="phd_fam"/>
    <property type="match status" value="1"/>
</dbReference>
<dbReference type="Pfam" id="PF02604">
    <property type="entry name" value="PhdYeFM_antitox"/>
    <property type="match status" value="1"/>
</dbReference>
<dbReference type="EMBL" id="BAAAUW010000025">
    <property type="protein sequence ID" value="GAA3270887.1"/>
    <property type="molecule type" value="Genomic_DNA"/>
</dbReference>
<evidence type="ECO:0000313" key="6">
    <source>
        <dbReference type="EMBL" id="GAA3270887.1"/>
    </source>
</evidence>
<comment type="similarity">
    <text evidence="2 4">Belongs to the phD/YefM antitoxin family.</text>
</comment>
<evidence type="ECO:0000313" key="7">
    <source>
        <dbReference type="Proteomes" id="UP001500728"/>
    </source>
</evidence>
<dbReference type="PANTHER" id="PTHR35601:SF1">
    <property type="entry name" value="TOXIN RELE"/>
    <property type="match status" value="1"/>
</dbReference>
<keyword evidence="3" id="KW-1277">Toxin-antitoxin system</keyword>
<gene>
    <name evidence="6" type="ORF">GCM10010469_47490</name>
</gene>
<comment type="similarity">
    <text evidence="1">Belongs to the RelE toxin family.</text>
</comment>
<comment type="function">
    <text evidence="4">Antitoxin component of a type II toxin-antitoxin (TA) system.</text>
</comment>
<reference evidence="7" key="1">
    <citation type="journal article" date="2019" name="Int. J. Syst. Evol. Microbiol.">
        <title>The Global Catalogue of Microorganisms (GCM) 10K type strain sequencing project: providing services to taxonomists for standard genome sequencing and annotation.</title>
        <authorList>
            <consortium name="The Broad Institute Genomics Platform"/>
            <consortium name="The Broad Institute Genome Sequencing Center for Infectious Disease"/>
            <person name="Wu L."/>
            <person name="Ma J."/>
        </authorList>
    </citation>
    <scope>NUCLEOTIDE SEQUENCE [LARGE SCALE GENOMIC DNA]</scope>
    <source>
        <strain evidence="7">JCM 9381</strain>
    </source>
</reference>
<dbReference type="InterPro" id="IPR035093">
    <property type="entry name" value="RelE/ParE_toxin_dom_sf"/>
</dbReference>
<dbReference type="Proteomes" id="UP001500728">
    <property type="component" value="Unassembled WGS sequence"/>
</dbReference>
<dbReference type="Gene3D" id="3.30.2310.20">
    <property type="entry name" value="RelE-like"/>
    <property type="match status" value="1"/>
</dbReference>
<organism evidence="6 7">
    <name type="scientific">Streptomyces labedae</name>
    <dbReference type="NCBI Taxonomy" id="285569"/>
    <lineage>
        <taxon>Bacteria</taxon>
        <taxon>Bacillati</taxon>
        <taxon>Actinomycetota</taxon>
        <taxon>Actinomycetes</taxon>
        <taxon>Kitasatosporales</taxon>
        <taxon>Streptomycetaceae</taxon>
        <taxon>Streptomyces</taxon>
    </lineage>
</organism>
<name>A0ABP6R3D5_9ACTN</name>
<dbReference type="SUPFAM" id="SSF143120">
    <property type="entry name" value="YefM-like"/>
    <property type="match status" value="1"/>
</dbReference>
<dbReference type="Pfam" id="PF05016">
    <property type="entry name" value="ParE_toxin"/>
    <property type="match status" value="1"/>
</dbReference>
<dbReference type="InterPro" id="IPR036165">
    <property type="entry name" value="YefM-like_sf"/>
</dbReference>
<evidence type="ECO:0000256" key="1">
    <source>
        <dbReference type="ARBA" id="ARBA00006226"/>
    </source>
</evidence>
<sequence>MYIRCIRDMSEPVIESMAEVRGHLADVIDRARRQETPTIITRRGKQEAVVIDIEEYQRLRRIAEDAEDPGSTGSPTKPSPRAWRGRYRSRRWPPCSAPTGTDRMGYVTRFTPHAQRDMHKIPRPDVLRILYRLTELQKAMDAGDTAAFDINALQGHSARWRLRVGDYRVVYTVEDGRLIVWVLALGNRWDVYRQVT</sequence>
<dbReference type="InterPro" id="IPR006442">
    <property type="entry name" value="Antitoxin_Phd/YefM"/>
</dbReference>
<dbReference type="SUPFAM" id="SSF143011">
    <property type="entry name" value="RelE-like"/>
    <property type="match status" value="1"/>
</dbReference>
<comment type="caution">
    <text evidence="6">The sequence shown here is derived from an EMBL/GenBank/DDBJ whole genome shotgun (WGS) entry which is preliminary data.</text>
</comment>
<evidence type="ECO:0000256" key="3">
    <source>
        <dbReference type="ARBA" id="ARBA00022649"/>
    </source>
</evidence>
<evidence type="ECO:0000256" key="4">
    <source>
        <dbReference type="RuleBase" id="RU362080"/>
    </source>
</evidence>
<protein>
    <recommendedName>
        <fullName evidence="4">Antitoxin</fullName>
    </recommendedName>
</protein>
<evidence type="ECO:0000256" key="5">
    <source>
        <dbReference type="SAM" id="MobiDB-lite"/>
    </source>
</evidence>
<dbReference type="InterPro" id="IPR007712">
    <property type="entry name" value="RelE/ParE_toxin"/>
</dbReference>
<feature type="region of interest" description="Disordered" evidence="5">
    <location>
        <begin position="62"/>
        <end position="100"/>
    </location>
</feature>
<feature type="compositionally biased region" description="Low complexity" evidence="5">
    <location>
        <begin position="69"/>
        <end position="82"/>
    </location>
</feature>
<keyword evidence="7" id="KW-1185">Reference proteome</keyword>